<dbReference type="InterPro" id="IPR020472">
    <property type="entry name" value="WD40_PAC1"/>
</dbReference>
<dbReference type="PROSITE" id="PS00678">
    <property type="entry name" value="WD_REPEATS_1"/>
    <property type="match status" value="2"/>
</dbReference>
<accession>A0A0C1YNM8</accession>
<reference evidence="3" key="3">
    <citation type="submission" date="2020-02" db="EMBL/GenBank/DDBJ databases">
        <authorList>
            <person name="Sarangi A.N."/>
            <person name="Ghosh S."/>
            <person name="Mukherjee M."/>
            <person name="Tripathy S."/>
        </authorList>
    </citation>
    <scope>NUCLEOTIDE SEQUENCE</scope>
    <source>
        <strain evidence="3">BDU141951</strain>
    </source>
</reference>
<dbReference type="GO" id="GO:0007165">
    <property type="term" value="P:signal transduction"/>
    <property type="evidence" value="ECO:0007669"/>
    <property type="project" value="InterPro"/>
</dbReference>
<dbReference type="SUPFAM" id="SSF52200">
    <property type="entry name" value="Toll/Interleukin receptor TIR domain"/>
    <property type="match status" value="1"/>
</dbReference>
<name>A0A0C1YNM8_9CYAN</name>
<dbReference type="Pfam" id="PF13676">
    <property type="entry name" value="TIR_2"/>
    <property type="match status" value="1"/>
</dbReference>
<dbReference type="GO" id="GO:0030621">
    <property type="term" value="F:U4 snRNA binding"/>
    <property type="evidence" value="ECO:0007669"/>
    <property type="project" value="TreeGrafter"/>
</dbReference>
<sequence length="1055" mass="115214">MPDDALDALLKGEPRKRQARLPGLKVADILTMPPEQQSLVNWLLRHYEAQAETIAQNINQSQQQVQASLDTLTQQGLLKTIDRQGTTFYRVKLAPKSGRQMPTDVWQVLDRDTKQANVFISYSRRNKEFVQELHSALEATKREVWVDWENIPVAVDWWQEIQLGIELADTFVFVLSPDSVASKVCGQEIEEALKHNKRLVPVVCQDVQPDQVHPELARLNWIFLRTQDDFQQGFKNLLEALDQDLDYVRTHTRILVRALEWERNGLDTSYLLRGADLDRANHYLAQGKDQEPRPTALHHRYVIASGEVEAAARAVELERQKAAMAGQQRWLQLVTAVSVLAVAMGITSWGLSRQAQTAQKRAEQAQLKALNQSAQALFLSDQRFDALLSATQAGQLFQSLEPEWQTPELRSQVLSALQQSLFWIQERNRLEGHTGTVWQVAFSPDEQKLASVSADGDVRLWGLDGRLLNVLECDGSPLLDVAFAPDGDRLVAVDNNGAIHLWSANGILENTWRAHEQPTRAVAFAPSGNQIATASEDATVKIWSTAGDLVTTLEGDIGGFQALLWTADNQIIAGNEQGNIYVWDATGELLSQFSSSSMALIALALSPDGTTLAAVGSDRQVRLHNLADQTLIREFPAHEGAIYNVQFTPDGEQLITVGDDKVIRLWRLDGTPSATLVGHTGLIAALAISPDGKMIATSGGDHAIRLWDLQRDNLHVLLGHQGSVNTVAISPIEDLIATGGRDGTVRLWQESGNPLQTLTGHGSSVNAVAFSTDGALLASAGTDGTVRLWQNFQSDTPDVRVFSGHVGAVNNVAFSPSGDLVASVGEDHTLRLWRPDGTLVATIDAHSDGAFGVAFSPDGQKIVTTGWDHLAKIWTVADIDRTPPQILAGHQGWVLDAQFSPDGSLIATASYDNSVQLWQASTGEQLTTLKGHEDGVLSVAFTPSGQHIITASNDNSIRIWDLDGQTISTLSGHTQGVHDVAVDSKEGYVVSASNDGRGLIWERDGIEDIATSLASSCAWLEDYLAHNSRVDPTLQTLCQTPEPDTAADTAATSTN</sequence>
<evidence type="ECO:0000313" key="3">
    <source>
        <dbReference type="EMBL" id="NEV65646.1"/>
    </source>
</evidence>
<dbReference type="EMBL" id="JTHE02000002">
    <property type="protein sequence ID" value="NEV65646.1"/>
    <property type="molecule type" value="Genomic_DNA"/>
</dbReference>
<dbReference type="Gene3D" id="3.40.50.10140">
    <property type="entry name" value="Toll/interleukin-1 receptor homology (TIR) domain"/>
    <property type="match status" value="1"/>
</dbReference>
<dbReference type="InterPro" id="IPR019775">
    <property type="entry name" value="WD40_repeat_CS"/>
</dbReference>
<dbReference type="InterPro" id="IPR011047">
    <property type="entry name" value="Quinoprotein_ADH-like_sf"/>
</dbReference>
<reference evidence="3" key="2">
    <citation type="journal article" date="2015" name="Genome Announc.">
        <title>Draft Genome Sequence of Filamentous Marine Cyanobacterium Lyngbya confervoides Strain BDU141951.</title>
        <authorList>
            <person name="Chandrababunaidu M.M."/>
            <person name="Sen D."/>
            <person name="Tripathy S."/>
        </authorList>
    </citation>
    <scope>NUCLEOTIDE SEQUENCE</scope>
    <source>
        <strain evidence="3">BDU141951</strain>
    </source>
</reference>
<dbReference type="SUPFAM" id="SSF50998">
    <property type="entry name" value="Quinoprotein alcohol dehydrogenase-like"/>
    <property type="match status" value="1"/>
</dbReference>
<dbReference type="InterPro" id="IPR001680">
    <property type="entry name" value="WD40_rpt"/>
</dbReference>
<dbReference type="InterPro" id="IPR015943">
    <property type="entry name" value="WD40/YVTN_repeat-like_dom_sf"/>
</dbReference>
<protein>
    <submittedName>
        <fullName evidence="3">TIR domain-containing protein</fullName>
    </submittedName>
</protein>
<dbReference type="CDD" id="cd00200">
    <property type="entry name" value="WD40"/>
    <property type="match status" value="2"/>
</dbReference>
<dbReference type="GO" id="GO:0000398">
    <property type="term" value="P:mRNA splicing, via spliceosome"/>
    <property type="evidence" value="ECO:0007669"/>
    <property type="project" value="TreeGrafter"/>
</dbReference>
<keyword evidence="2" id="KW-0677">Repeat</keyword>
<dbReference type="GO" id="GO:0017070">
    <property type="term" value="F:U6 snRNA binding"/>
    <property type="evidence" value="ECO:0007669"/>
    <property type="project" value="TreeGrafter"/>
</dbReference>
<dbReference type="Gene3D" id="2.130.10.10">
    <property type="entry name" value="YVTN repeat-like/Quinoprotein amine dehydrogenase"/>
    <property type="match status" value="5"/>
</dbReference>
<comment type="caution">
    <text evidence="3">The sequence shown here is derived from an EMBL/GenBank/DDBJ whole genome shotgun (WGS) entry which is preliminary data.</text>
</comment>
<evidence type="ECO:0000256" key="1">
    <source>
        <dbReference type="ARBA" id="ARBA00022574"/>
    </source>
</evidence>
<dbReference type="InterPro" id="IPR000157">
    <property type="entry name" value="TIR_dom"/>
</dbReference>
<dbReference type="SUPFAM" id="SSF50978">
    <property type="entry name" value="WD40 repeat-like"/>
    <property type="match status" value="1"/>
</dbReference>
<dbReference type="PANTHER" id="PTHR19846">
    <property type="entry name" value="WD40 REPEAT PROTEIN"/>
    <property type="match status" value="1"/>
</dbReference>
<dbReference type="InterPro" id="IPR036322">
    <property type="entry name" value="WD40_repeat_dom_sf"/>
</dbReference>
<organism evidence="3">
    <name type="scientific">Lyngbya confervoides BDU141951</name>
    <dbReference type="NCBI Taxonomy" id="1574623"/>
    <lineage>
        <taxon>Bacteria</taxon>
        <taxon>Bacillati</taxon>
        <taxon>Cyanobacteriota</taxon>
        <taxon>Cyanophyceae</taxon>
        <taxon>Oscillatoriophycideae</taxon>
        <taxon>Oscillatoriales</taxon>
        <taxon>Microcoleaceae</taxon>
        <taxon>Lyngbya</taxon>
    </lineage>
</organism>
<dbReference type="PANTHER" id="PTHR19846:SF0">
    <property type="entry name" value="PRE-MRNA PROCESSING FACTOR 4"/>
    <property type="match status" value="1"/>
</dbReference>
<evidence type="ECO:0000256" key="2">
    <source>
        <dbReference type="ARBA" id="ARBA00022737"/>
    </source>
</evidence>
<proteinExistence type="predicted"/>
<dbReference type="PROSITE" id="PS50082">
    <property type="entry name" value="WD_REPEATS_2"/>
    <property type="match status" value="12"/>
</dbReference>
<dbReference type="PRINTS" id="PR00320">
    <property type="entry name" value="GPROTEINBRPT"/>
</dbReference>
<dbReference type="AlphaFoldDB" id="A0A0C1YNM8"/>
<dbReference type="Pfam" id="PF00400">
    <property type="entry name" value="WD40"/>
    <property type="match status" value="13"/>
</dbReference>
<reference evidence="3" key="1">
    <citation type="submission" date="2014-11" db="EMBL/GenBank/DDBJ databases">
        <authorList>
            <person name="Malar M.C."/>
            <person name="Sen D."/>
            <person name="Tripathy S."/>
        </authorList>
    </citation>
    <scope>NUCLEOTIDE SEQUENCE</scope>
    <source>
        <strain evidence="3">BDU141951</strain>
    </source>
</reference>
<keyword evidence="1" id="KW-0853">WD repeat</keyword>
<gene>
    <name evidence="3" type="ORF">QQ91_000760</name>
</gene>
<dbReference type="InterPro" id="IPR035897">
    <property type="entry name" value="Toll_tir_struct_dom_sf"/>
</dbReference>
<dbReference type="PROSITE" id="PS50294">
    <property type="entry name" value="WD_REPEATS_REGION"/>
    <property type="match status" value="11"/>
</dbReference>
<dbReference type="PROSITE" id="PS50104">
    <property type="entry name" value="TIR"/>
    <property type="match status" value="1"/>
</dbReference>
<dbReference type="SMART" id="SM00320">
    <property type="entry name" value="WD40"/>
    <property type="match status" value="14"/>
</dbReference>
<dbReference type="SMART" id="SM00255">
    <property type="entry name" value="TIR"/>
    <property type="match status" value="1"/>
</dbReference>